<protein>
    <recommendedName>
        <fullName evidence="7">EamA domain-containing protein</fullName>
    </recommendedName>
</protein>
<evidence type="ECO:0000256" key="1">
    <source>
        <dbReference type="ARBA" id="ARBA00004141"/>
    </source>
</evidence>
<evidence type="ECO:0000256" key="2">
    <source>
        <dbReference type="ARBA" id="ARBA00007362"/>
    </source>
</evidence>
<reference evidence="8 9" key="1">
    <citation type="submission" date="2014-11" db="EMBL/GenBank/DDBJ databases">
        <title>Draft genome sequence of Chelonobacter oris 1662T, associated with respiratory disease in Hermann's Tortoises.</title>
        <authorList>
            <person name="Kudirkiene E."/>
            <person name="Hansen M.J."/>
            <person name="Bojesen A.M."/>
        </authorList>
    </citation>
    <scope>NUCLEOTIDE SEQUENCE [LARGE SCALE GENOMIC DNA]</scope>
    <source>
        <strain evidence="8 9">1662</strain>
    </source>
</reference>
<comment type="caution">
    <text evidence="8">The sequence shown here is derived from an EMBL/GenBank/DDBJ whole genome shotgun (WGS) entry which is preliminary data.</text>
</comment>
<dbReference type="PANTHER" id="PTHR32322:SF2">
    <property type="entry name" value="EAMA DOMAIN-CONTAINING PROTEIN"/>
    <property type="match status" value="1"/>
</dbReference>
<feature type="transmembrane region" description="Helical" evidence="6">
    <location>
        <begin position="283"/>
        <end position="307"/>
    </location>
</feature>
<evidence type="ECO:0000256" key="6">
    <source>
        <dbReference type="SAM" id="Phobius"/>
    </source>
</evidence>
<evidence type="ECO:0000313" key="9">
    <source>
        <dbReference type="Proteomes" id="UP000030380"/>
    </source>
</evidence>
<keyword evidence="5 6" id="KW-0472">Membrane</keyword>
<feature type="domain" description="EamA" evidence="7">
    <location>
        <begin position="9"/>
        <end position="145"/>
    </location>
</feature>
<dbReference type="InterPro" id="IPR037185">
    <property type="entry name" value="EmrE-like"/>
</dbReference>
<feature type="transmembrane region" description="Helical" evidence="6">
    <location>
        <begin position="72"/>
        <end position="91"/>
    </location>
</feature>
<feature type="transmembrane region" description="Helical" evidence="6">
    <location>
        <begin position="97"/>
        <end position="121"/>
    </location>
</feature>
<evidence type="ECO:0000259" key="7">
    <source>
        <dbReference type="Pfam" id="PF00892"/>
    </source>
</evidence>
<feature type="transmembrane region" description="Helical" evidence="6">
    <location>
        <begin position="157"/>
        <end position="179"/>
    </location>
</feature>
<feature type="transmembrane region" description="Helical" evidence="6">
    <location>
        <begin position="216"/>
        <end position="238"/>
    </location>
</feature>
<dbReference type="SUPFAM" id="SSF103481">
    <property type="entry name" value="Multidrug resistance efflux transporter EmrE"/>
    <property type="match status" value="1"/>
</dbReference>
<organism evidence="8 9">
    <name type="scientific">Chelonobacter oris</name>
    <dbReference type="NCBI Taxonomy" id="505317"/>
    <lineage>
        <taxon>Bacteria</taxon>
        <taxon>Pseudomonadati</taxon>
        <taxon>Pseudomonadota</taxon>
        <taxon>Gammaproteobacteria</taxon>
        <taxon>Pasteurellales</taxon>
        <taxon>Pasteurellaceae</taxon>
        <taxon>Chelonobacter</taxon>
    </lineage>
</organism>
<comment type="similarity">
    <text evidence="2">Belongs to the EamA transporter family.</text>
</comment>
<dbReference type="Pfam" id="PF00892">
    <property type="entry name" value="EamA"/>
    <property type="match status" value="2"/>
</dbReference>
<gene>
    <name evidence="8" type="ORF">OA57_05985</name>
</gene>
<dbReference type="STRING" id="505317.OA57_05985"/>
<sequence length="312" mass="34272">MKQTIRPISGFFLALTTAICWGTVPLALKPLVRYMDSSTIVWYRFVVAAVGLFLLLAFFGKLPPFKLLIGRRFRWLTTLGILALGGNFLLFNTSLNYLAPSVTQVIAQVAPFLMMIASAVFLKEIIGITQKIGAILLIIGLLLFFNERLAELFTSMTAYTIGVLLSLAAALVWVGYGLAQKLMLRRFNSQQILLVFYTGSAILFTPLAEAGSVSRLPLLELCCLAYCCLNTIVAYGAYAESVNRWDVSKVSAIITLTPLFTILFSEIAHRVAPQSFDLPALNLLSYLGAIVVVSGALCSAIGHKFLFHRQTK</sequence>
<evidence type="ECO:0000256" key="5">
    <source>
        <dbReference type="ARBA" id="ARBA00023136"/>
    </source>
</evidence>
<feature type="transmembrane region" description="Helical" evidence="6">
    <location>
        <begin position="191"/>
        <end position="210"/>
    </location>
</feature>
<dbReference type="OrthoDB" id="8479066at2"/>
<keyword evidence="9" id="KW-1185">Reference proteome</keyword>
<feature type="transmembrane region" description="Helical" evidence="6">
    <location>
        <begin position="250"/>
        <end position="271"/>
    </location>
</feature>
<dbReference type="InterPro" id="IPR000620">
    <property type="entry name" value="EamA_dom"/>
</dbReference>
<comment type="subcellular location">
    <subcellularLocation>
        <location evidence="1">Membrane</location>
        <topology evidence="1">Multi-pass membrane protein</topology>
    </subcellularLocation>
</comment>
<proteinExistence type="inferred from homology"/>
<feature type="transmembrane region" description="Helical" evidence="6">
    <location>
        <begin position="128"/>
        <end position="145"/>
    </location>
</feature>
<name>A0A0A3ALW4_9PAST</name>
<dbReference type="GO" id="GO:0016020">
    <property type="term" value="C:membrane"/>
    <property type="evidence" value="ECO:0007669"/>
    <property type="project" value="UniProtKB-SubCell"/>
</dbReference>
<keyword evidence="3 6" id="KW-0812">Transmembrane</keyword>
<feature type="transmembrane region" description="Helical" evidence="6">
    <location>
        <begin position="40"/>
        <end position="60"/>
    </location>
</feature>
<dbReference type="AlphaFoldDB" id="A0A0A3ALW4"/>
<accession>A0A0A3ALW4</accession>
<dbReference type="PANTHER" id="PTHR32322">
    <property type="entry name" value="INNER MEMBRANE TRANSPORTER"/>
    <property type="match status" value="1"/>
</dbReference>
<dbReference type="InterPro" id="IPR050638">
    <property type="entry name" value="AA-Vitamin_Transporters"/>
</dbReference>
<evidence type="ECO:0000256" key="3">
    <source>
        <dbReference type="ARBA" id="ARBA00022692"/>
    </source>
</evidence>
<feature type="domain" description="EamA" evidence="7">
    <location>
        <begin position="161"/>
        <end position="293"/>
    </location>
</feature>
<feature type="transmembrane region" description="Helical" evidence="6">
    <location>
        <begin position="7"/>
        <end position="28"/>
    </location>
</feature>
<dbReference type="RefSeq" id="WP_034614876.1">
    <property type="nucleotide sequence ID" value="NZ_JSUM01000010.1"/>
</dbReference>
<keyword evidence="4 6" id="KW-1133">Transmembrane helix</keyword>
<dbReference type="Proteomes" id="UP000030380">
    <property type="component" value="Unassembled WGS sequence"/>
</dbReference>
<evidence type="ECO:0000256" key="4">
    <source>
        <dbReference type="ARBA" id="ARBA00022989"/>
    </source>
</evidence>
<evidence type="ECO:0000313" key="8">
    <source>
        <dbReference type="EMBL" id="KGQ70398.1"/>
    </source>
</evidence>
<dbReference type="EMBL" id="JSUM01000010">
    <property type="protein sequence ID" value="KGQ70398.1"/>
    <property type="molecule type" value="Genomic_DNA"/>
</dbReference>